<comment type="similarity">
    <text evidence="2 6">Belongs to the terpene synthase family.</text>
</comment>
<organism evidence="7 8">
    <name type="scientific">Tricholomella constricta</name>
    <dbReference type="NCBI Taxonomy" id="117010"/>
    <lineage>
        <taxon>Eukaryota</taxon>
        <taxon>Fungi</taxon>
        <taxon>Dikarya</taxon>
        <taxon>Basidiomycota</taxon>
        <taxon>Agaricomycotina</taxon>
        <taxon>Agaricomycetes</taxon>
        <taxon>Agaricomycetidae</taxon>
        <taxon>Agaricales</taxon>
        <taxon>Tricholomatineae</taxon>
        <taxon>Lyophyllaceae</taxon>
        <taxon>Tricholomella</taxon>
    </lineage>
</organism>
<dbReference type="GO" id="GO:0010333">
    <property type="term" value="F:terpene synthase activity"/>
    <property type="evidence" value="ECO:0007669"/>
    <property type="project" value="InterPro"/>
</dbReference>
<comment type="cofactor">
    <cofactor evidence="1 6">
        <name>Mg(2+)</name>
        <dbReference type="ChEBI" id="CHEBI:18420"/>
    </cofactor>
</comment>
<evidence type="ECO:0000256" key="3">
    <source>
        <dbReference type="ARBA" id="ARBA00022723"/>
    </source>
</evidence>
<dbReference type="EC" id="4.2.3.-" evidence="6"/>
<dbReference type="GO" id="GO:0008299">
    <property type="term" value="P:isoprenoid biosynthetic process"/>
    <property type="evidence" value="ECO:0007669"/>
    <property type="project" value="UniProtKB-ARBA"/>
</dbReference>
<dbReference type="EMBL" id="JAACJP010000001">
    <property type="protein sequence ID" value="KAF5387996.1"/>
    <property type="molecule type" value="Genomic_DNA"/>
</dbReference>
<dbReference type="Pfam" id="PF19086">
    <property type="entry name" value="Terpene_syn_C_2"/>
    <property type="match status" value="1"/>
</dbReference>
<dbReference type="InterPro" id="IPR034686">
    <property type="entry name" value="Terpene_cyclase-like_2"/>
</dbReference>
<sequence length="334" mass="37747">MVQYHIQNLLSLLQAYVKPNNPNHDVLEAEYVAWIDESSFLSDAHKKAWKRAELPLLMSRVFPESDQAHLRVSLEYMMLFLMLEQLTDTPATAAEAQRWADIFVQAFKQTLGEAKGPASVMKHLASRVMGAVDETYRPYLIASNVLLAEGVVKEALDRENPTHDLTLEAYMGARRDSIGLRPFLDFGRWIWDLDIPQDVLAHPAIAKLEEETIDMVSLTNDLYSYRKECFESGAHHNYVTVAMQDPIAAIPAADRQAAIDYTCKQFSETLADFHRRTAELPSFGADADKKIAQYVSVMMDLVVGNIQWSLACRRYGHSDASGVWGDVVFEMDPM</sequence>
<dbReference type="PANTHER" id="PTHR35201">
    <property type="entry name" value="TERPENE SYNTHASE"/>
    <property type="match status" value="1"/>
</dbReference>
<evidence type="ECO:0000256" key="4">
    <source>
        <dbReference type="ARBA" id="ARBA00022842"/>
    </source>
</evidence>
<dbReference type="PANTHER" id="PTHR35201:SF4">
    <property type="entry name" value="BETA-PINACENE SYNTHASE-RELATED"/>
    <property type="match status" value="1"/>
</dbReference>
<evidence type="ECO:0000256" key="2">
    <source>
        <dbReference type="ARBA" id="ARBA00006333"/>
    </source>
</evidence>
<keyword evidence="4 6" id="KW-0460">Magnesium</keyword>
<dbReference type="GO" id="GO:0046872">
    <property type="term" value="F:metal ion binding"/>
    <property type="evidence" value="ECO:0007669"/>
    <property type="project" value="UniProtKB-KW"/>
</dbReference>
<dbReference type="AlphaFoldDB" id="A0A8H5MBX1"/>
<dbReference type="SUPFAM" id="SSF48576">
    <property type="entry name" value="Terpenoid synthases"/>
    <property type="match status" value="1"/>
</dbReference>
<accession>A0A8H5MBX1</accession>
<dbReference type="Proteomes" id="UP000565441">
    <property type="component" value="Unassembled WGS sequence"/>
</dbReference>
<keyword evidence="3 6" id="KW-0479">Metal-binding</keyword>
<evidence type="ECO:0000256" key="1">
    <source>
        <dbReference type="ARBA" id="ARBA00001946"/>
    </source>
</evidence>
<keyword evidence="5 6" id="KW-0456">Lyase</keyword>
<reference evidence="7 8" key="1">
    <citation type="journal article" date="2020" name="ISME J.">
        <title>Uncovering the hidden diversity of litter-decomposition mechanisms in mushroom-forming fungi.</title>
        <authorList>
            <person name="Floudas D."/>
            <person name="Bentzer J."/>
            <person name="Ahren D."/>
            <person name="Johansson T."/>
            <person name="Persson P."/>
            <person name="Tunlid A."/>
        </authorList>
    </citation>
    <scope>NUCLEOTIDE SEQUENCE [LARGE SCALE GENOMIC DNA]</scope>
    <source>
        <strain evidence="7 8">CBS 661.87</strain>
    </source>
</reference>
<comment type="caution">
    <text evidence="7">The sequence shown here is derived from an EMBL/GenBank/DDBJ whole genome shotgun (WGS) entry which is preliminary data.</text>
</comment>
<evidence type="ECO:0000256" key="6">
    <source>
        <dbReference type="RuleBase" id="RU366034"/>
    </source>
</evidence>
<protein>
    <recommendedName>
        <fullName evidence="6">Terpene synthase</fullName>
        <ecNumber evidence="6">4.2.3.-</ecNumber>
    </recommendedName>
</protein>
<dbReference type="InterPro" id="IPR008949">
    <property type="entry name" value="Isoprenoid_synthase_dom_sf"/>
</dbReference>
<keyword evidence="8" id="KW-1185">Reference proteome</keyword>
<dbReference type="OrthoDB" id="6486656at2759"/>
<name>A0A8H5MBX1_9AGAR</name>
<evidence type="ECO:0000256" key="5">
    <source>
        <dbReference type="ARBA" id="ARBA00023239"/>
    </source>
</evidence>
<dbReference type="Gene3D" id="1.10.600.10">
    <property type="entry name" value="Farnesyl Diphosphate Synthase"/>
    <property type="match status" value="1"/>
</dbReference>
<gene>
    <name evidence="7" type="ORF">D9615_000097</name>
</gene>
<evidence type="ECO:0000313" key="8">
    <source>
        <dbReference type="Proteomes" id="UP000565441"/>
    </source>
</evidence>
<evidence type="ECO:0000313" key="7">
    <source>
        <dbReference type="EMBL" id="KAF5387996.1"/>
    </source>
</evidence>
<proteinExistence type="inferred from homology"/>